<accession>A0A852YU81</accession>
<evidence type="ECO:0000313" key="3">
    <source>
        <dbReference type="Proteomes" id="UP000548304"/>
    </source>
</evidence>
<organism evidence="2 3">
    <name type="scientific">Actinopolyspora biskrensis</name>
    <dbReference type="NCBI Taxonomy" id="1470178"/>
    <lineage>
        <taxon>Bacteria</taxon>
        <taxon>Bacillati</taxon>
        <taxon>Actinomycetota</taxon>
        <taxon>Actinomycetes</taxon>
        <taxon>Actinopolysporales</taxon>
        <taxon>Actinopolysporaceae</taxon>
        <taxon>Actinopolyspora</taxon>
    </lineage>
</organism>
<dbReference type="Proteomes" id="UP000548304">
    <property type="component" value="Unassembled WGS sequence"/>
</dbReference>
<proteinExistence type="predicted"/>
<evidence type="ECO:0000259" key="1">
    <source>
        <dbReference type="Pfam" id="PF04073"/>
    </source>
</evidence>
<dbReference type="Pfam" id="PF04073">
    <property type="entry name" value="tRNA_edit"/>
    <property type="match status" value="1"/>
</dbReference>
<name>A0A852YU81_9ACTN</name>
<feature type="domain" description="YbaK/aminoacyl-tRNA synthetase-associated" evidence="1">
    <location>
        <begin position="47"/>
        <end position="168"/>
    </location>
</feature>
<comment type="caution">
    <text evidence="2">The sequence shown here is derived from an EMBL/GenBank/DDBJ whole genome shotgun (WGS) entry which is preliminary data.</text>
</comment>
<dbReference type="AlphaFoldDB" id="A0A852YU81"/>
<dbReference type="InterPro" id="IPR007214">
    <property type="entry name" value="YbaK/aa-tRNA-synth-assoc-dom"/>
</dbReference>
<dbReference type="SUPFAM" id="SSF55826">
    <property type="entry name" value="YbaK/ProRS associated domain"/>
    <property type="match status" value="1"/>
</dbReference>
<evidence type="ECO:0000313" key="2">
    <source>
        <dbReference type="EMBL" id="NYH78724.1"/>
    </source>
</evidence>
<reference evidence="2 3" key="1">
    <citation type="submission" date="2020-07" db="EMBL/GenBank/DDBJ databases">
        <title>Genomic Encyclopedia of Type Strains, Phase III (KMG-III): the genomes of soil and plant-associated and newly described type strains.</title>
        <authorList>
            <person name="Whitman W."/>
        </authorList>
    </citation>
    <scope>NUCLEOTIDE SEQUENCE [LARGE SCALE GENOMIC DNA]</scope>
    <source>
        <strain evidence="2 3">CECT 8576</strain>
    </source>
</reference>
<dbReference type="Gene3D" id="3.90.960.10">
    <property type="entry name" value="YbaK/aminoacyl-tRNA synthetase-associated domain"/>
    <property type="match status" value="1"/>
</dbReference>
<protein>
    <submittedName>
        <fullName evidence="2">Prolyl-tRNA editing enzyme YbaK/EbsC (Cys-tRNA(Pro) deacylase)</fullName>
    </submittedName>
</protein>
<keyword evidence="3" id="KW-1185">Reference proteome</keyword>
<dbReference type="EMBL" id="JACBYW010000003">
    <property type="protein sequence ID" value="NYH78724.1"/>
    <property type="molecule type" value="Genomic_DNA"/>
</dbReference>
<dbReference type="InterPro" id="IPR036754">
    <property type="entry name" value="YbaK/aa-tRNA-synt-asso_dom_sf"/>
</dbReference>
<dbReference type="RefSeq" id="WP_179535181.1">
    <property type="nucleotide sequence ID" value="NZ_JACBYW010000003.1"/>
</dbReference>
<sequence>MSEWEISPSLDVRPAPERLDLLAGPVAESVLMSDSPERVGVAEIDPGFADTAVFCARYGVPPAASANCVITTGRRSGERRRAACLVLATGKVDVNGAVRRRLDVRKASFAPQEETVHETGMAYGGITPFGLPSEWPVLLDEAVANSPAVVVGSGLRSGKIVVAGEVLAELANAEVLAGLDSTTEG</sequence>
<dbReference type="CDD" id="cd04939">
    <property type="entry name" value="PA2301"/>
    <property type="match status" value="1"/>
</dbReference>
<dbReference type="GO" id="GO:0002161">
    <property type="term" value="F:aminoacyl-tRNA deacylase activity"/>
    <property type="evidence" value="ECO:0007669"/>
    <property type="project" value="InterPro"/>
</dbReference>
<gene>
    <name evidence="2" type="ORF">FHR84_002049</name>
</gene>